<dbReference type="GO" id="GO:1902369">
    <property type="term" value="P:negative regulation of RNA catabolic process"/>
    <property type="evidence" value="ECO:0007669"/>
    <property type="project" value="TreeGrafter"/>
</dbReference>
<protein>
    <submittedName>
        <fullName evidence="4">9605_t:CDS:1</fullName>
    </submittedName>
</protein>
<evidence type="ECO:0000256" key="2">
    <source>
        <dbReference type="ARBA" id="ARBA00009265"/>
    </source>
</evidence>
<comment type="subcellular location">
    <subcellularLocation>
        <location evidence="1">Nucleus</location>
    </subcellularLocation>
</comment>
<dbReference type="GO" id="GO:0031048">
    <property type="term" value="P:regulatory ncRNA-mediated heterochromatin formation"/>
    <property type="evidence" value="ECO:0007669"/>
    <property type="project" value="TreeGrafter"/>
</dbReference>
<dbReference type="Proteomes" id="UP000789342">
    <property type="component" value="Unassembled WGS sequence"/>
</dbReference>
<proteinExistence type="inferred from homology"/>
<dbReference type="AlphaFoldDB" id="A0A9N9IDG1"/>
<dbReference type="PANTHER" id="PTHR13471">
    <property type="entry name" value="TETRATRICOPEPTIDE-LIKE HELICAL"/>
    <property type="match status" value="1"/>
</dbReference>
<feature type="non-terminal residue" evidence="4">
    <location>
        <position position="437"/>
    </location>
</feature>
<evidence type="ECO:0000256" key="3">
    <source>
        <dbReference type="ARBA" id="ARBA00023242"/>
    </source>
</evidence>
<sequence>AFPQDDTILFPSRDWFSICDKKDIMDIDIKFARNALYQIQQIVDDTDIKLCYLAVERLHDTSSGRHSAKSIIKRDTMNLTLWNSYAQIERSSNRISEARKVYLGALGQYRSFPEQFRDNAPLLHLSFAEMELEQGRHKTAINILVNLSEEQGSIDSISETDVPVTKLLRARKYYAQQIARITFSSTSKNDSSNFLHYCVCYALLECLSQNLQQASKVFEEILQDLDIRIGNMNMIYRHSSLPYFRESGDDSGELLQDVLNRALKLFPNNTVFLSLYFHEEVCGKIPLGFQAFLKGALHKDPSHILWTVAIYDELHRQQPYNIDRVRSLFNKALECSGTRNSVSLWSLYMNFEINHGEFHRAKTLYYRAVRECPWSKVNNMSDLDLYTMAFRELKSQFKAEELDEIMNVMIEKEIRLRVAIEIFDDGTIPAKDLDTEE</sequence>
<gene>
    <name evidence="4" type="ORF">AMORRO_LOCUS13889</name>
</gene>
<accession>A0A9N9IDG1</accession>
<organism evidence="4 5">
    <name type="scientific">Acaulospora morrowiae</name>
    <dbReference type="NCBI Taxonomy" id="94023"/>
    <lineage>
        <taxon>Eukaryota</taxon>
        <taxon>Fungi</taxon>
        <taxon>Fungi incertae sedis</taxon>
        <taxon>Mucoromycota</taxon>
        <taxon>Glomeromycotina</taxon>
        <taxon>Glomeromycetes</taxon>
        <taxon>Diversisporales</taxon>
        <taxon>Acaulosporaceae</taxon>
        <taxon>Acaulospora</taxon>
    </lineage>
</organism>
<name>A0A9N9IDG1_9GLOM</name>
<dbReference type="Pfam" id="PF23240">
    <property type="entry name" value="HAT_PRP39_N"/>
    <property type="match status" value="1"/>
</dbReference>
<feature type="non-terminal residue" evidence="4">
    <location>
        <position position="1"/>
    </location>
</feature>
<dbReference type="PANTHER" id="PTHR13471:SF0">
    <property type="entry name" value="NUCLEAR EXOSOME REGULATOR NRDE2"/>
    <property type="match status" value="1"/>
</dbReference>
<keyword evidence="3" id="KW-0539">Nucleus</keyword>
<dbReference type="EMBL" id="CAJVPV010025552">
    <property type="protein sequence ID" value="CAG8729218.1"/>
    <property type="molecule type" value="Genomic_DNA"/>
</dbReference>
<evidence type="ECO:0000313" key="4">
    <source>
        <dbReference type="EMBL" id="CAG8729218.1"/>
    </source>
</evidence>
<dbReference type="SUPFAM" id="SSF48452">
    <property type="entry name" value="TPR-like"/>
    <property type="match status" value="2"/>
</dbReference>
<keyword evidence="5" id="KW-1185">Reference proteome</keyword>
<dbReference type="Gene3D" id="1.25.40.10">
    <property type="entry name" value="Tetratricopeptide repeat domain"/>
    <property type="match status" value="2"/>
</dbReference>
<dbReference type="GO" id="GO:0071013">
    <property type="term" value="C:catalytic step 2 spliceosome"/>
    <property type="evidence" value="ECO:0007669"/>
    <property type="project" value="TreeGrafter"/>
</dbReference>
<evidence type="ECO:0000313" key="5">
    <source>
        <dbReference type="Proteomes" id="UP000789342"/>
    </source>
</evidence>
<dbReference type="InterPro" id="IPR013633">
    <property type="entry name" value="NRDE-2"/>
</dbReference>
<comment type="caution">
    <text evidence="4">The sequence shown here is derived from an EMBL/GenBank/DDBJ whole genome shotgun (WGS) entry which is preliminary data.</text>
</comment>
<dbReference type="GO" id="GO:0006396">
    <property type="term" value="P:RNA processing"/>
    <property type="evidence" value="ECO:0007669"/>
    <property type="project" value="InterPro"/>
</dbReference>
<dbReference type="InterPro" id="IPR003107">
    <property type="entry name" value="HAT"/>
</dbReference>
<dbReference type="SMART" id="SM00386">
    <property type="entry name" value="HAT"/>
    <property type="match status" value="3"/>
</dbReference>
<evidence type="ECO:0000256" key="1">
    <source>
        <dbReference type="ARBA" id="ARBA00004123"/>
    </source>
</evidence>
<dbReference type="OrthoDB" id="297219at2759"/>
<reference evidence="4" key="1">
    <citation type="submission" date="2021-06" db="EMBL/GenBank/DDBJ databases">
        <authorList>
            <person name="Kallberg Y."/>
            <person name="Tangrot J."/>
            <person name="Rosling A."/>
        </authorList>
    </citation>
    <scope>NUCLEOTIDE SEQUENCE</scope>
    <source>
        <strain evidence="4">CL551</strain>
    </source>
</reference>
<comment type="similarity">
    <text evidence="2">Belongs to the NRDE2 family.</text>
</comment>
<dbReference type="InterPro" id="IPR011990">
    <property type="entry name" value="TPR-like_helical_dom_sf"/>
</dbReference>